<proteinExistence type="predicted"/>
<sequence length="245" mass="27662">MRTMDVLTTVANNGTVSFERLYCTKTERTPIPIDKVLNKPSGYCFVFQNPLDLHKLLEDPDPASVAICQGMKKLRFDLLQLIARDKLTFREALDGKFKSVDLRALMVNWRMACRNIPKDHGLEELTFDLSSAKELCKLHVVSSTVQLISTTLVLKAAQNLRCWIQGLSNMNRWETCHVQMALLSKFSDVHEMMRLCGKLNISGVGISTQSNTRSELWGDEKHNSSSSSAPPESLRLQPSVYKSKD</sequence>
<reference evidence="2 3" key="1">
    <citation type="submission" date="2019-04" db="EMBL/GenBank/DDBJ databases">
        <title>Fungal friends and foes A comparative genomics study of 23 Aspergillus species from section Flavi.</title>
        <authorList>
            <consortium name="DOE Joint Genome Institute"/>
            <person name="Kjaerbolling I."/>
            <person name="Vesth T.C."/>
            <person name="Frisvad J.C."/>
            <person name="Nybo J.L."/>
            <person name="Theobald S."/>
            <person name="Kildgaard S."/>
            <person name="Petersen T.I."/>
            <person name="Kuo A."/>
            <person name="Sato A."/>
            <person name="Lyhne E.K."/>
            <person name="Kogle M.E."/>
            <person name="Wiebenga A."/>
            <person name="Kun R.S."/>
            <person name="Lubbers R.J."/>
            <person name="Makela M.R."/>
            <person name="Barry K."/>
            <person name="Chovatia M."/>
            <person name="Clum A."/>
            <person name="Daum C."/>
            <person name="Haridas S."/>
            <person name="He G."/>
            <person name="LaButti K."/>
            <person name="Lipzen A."/>
            <person name="Mondo S."/>
            <person name="Pangilinan J."/>
            <person name="Riley R."/>
            <person name="Salamov A."/>
            <person name="Simmons B.A."/>
            <person name="Magnuson J.K."/>
            <person name="Henrissat B."/>
            <person name="Mortensen U.H."/>
            <person name="Larsen T.O."/>
            <person name="De vries R.P."/>
            <person name="Grigoriev I.V."/>
            <person name="Machida M."/>
            <person name="Baker S.E."/>
            <person name="Andersen M.R."/>
        </authorList>
    </citation>
    <scope>NUCLEOTIDE SEQUENCE [LARGE SCALE GENOMIC DNA]</scope>
    <source>
        <strain evidence="2 3">CBS 117635</strain>
    </source>
</reference>
<evidence type="ECO:0000256" key="1">
    <source>
        <dbReference type="SAM" id="MobiDB-lite"/>
    </source>
</evidence>
<protein>
    <submittedName>
        <fullName evidence="2">Uncharacterized protein</fullName>
    </submittedName>
</protein>
<feature type="region of interest" description="Disordered" evidence="1">
    <location>
        <begin position="212"/>
        <end position="245"/>
    </location>
</feature>
<evidence type="ECO:0000313" key="2">
    <source>
        <dbReference type="EMBL" id="KAB8268271.1"/>
    </source>
</evidence>
<dbReference type="EMBL" id="ML732874">
    <property type="protein sequence ID" value="KAB8268271.1"/>
    <property type="molecule type" value="Genomic_DNA"/>
</dbReference>
<dbReference type="Proteomes" id="UP000326289">
    <property type="component" value="Unassembled WGS sequence"/>
</dbReference>
<keyword evidence="3" id="KW-1185">Reference proteome</keyword>
<dbReference type="AlphaFoldDB" id="A0A5N6INL4"/>
<evidence type="ECO:0000313" key="3">
    <source>
        <dbReference type="Proteomes" id="UP000326289"/>
    </source>
</evidence>
<organism evidence="2 3">
    <name type="scientific">Aspergillus minisclerotigenes</name>
    <dbReference type="NCBI Taxonomy" id="656917"/>
    <lineage>
        <taxon>Eukaryota</taxon>
        <taxon>Fungi</taxon>
        <taxon>Dikarya</taxon>
        <taxon>Ascomycota</taxon>
        <taxon>Pezizomycotina</taxon>
        <taxon>Eurotiomycetes</taxon>
        <taxon>Eurotiomycetidae</taxon>
        <taxon>Eurotiales</taxon>
        <taxon>Aspergillaceae</taxon>
        <taxon>Aspergillus</taxon>
        <taxon>Aspergillus subgen. Circumdati</taxon>
    </lineage>
</organism>
<name>A0A5N6INL4_9EURO</name>
<gene>
    <name evidence="2" type="ORF">BDV30DRAFT_245925</name>
</gene>
<accession>A0A5N6INL4</accession>